<dbReference type="AlphaFoldDB" id="A0A9D4LCD5"/>
<proteinExistence type="predicted"/>
<keyword evidence="1" id="KW-1133">Transmembrane helix</keyword>
<gene>
    <name evidence="2" type="ORF">DPMN_098467</name>
</gene>
<keyword evidence="1" id="KW-0812">Transmembrane</keyword>
<evidence type="ECO:0000256" key="1">
    <source>
        <dbReference type="SAM" id="Phobius"/>
    </source>
</evidence>
<evidence type="ECO:0000313" key="3">
    <source>
        <dbReference type="Proteomes" id="UP000828390"/>
    </source>
</evidence>
<dbReference type="Proteomes" id="UP000828390">
    <property type="component" value="Unassembled WGS sequence"/>
</dbReference>
<feature type="transmembrane region" description="Helical" evidence="1">
    <location>
        <begin position="41"/>
        <end position="64"/>
    </location>
</feature>
<protein>
    <submittedName>
        <fullName evidence="2">Uncharacterized protein</fullName>
    </submittedName>
</protein>
<reference evidence="2" key="1">
    <citation type="journal article" date="2019" name="bioRxiv">
        <title>The Genome of the Zebra Mussel, Dreissena polymorpha: A Resource for Invasive Species Research.</title>
        <authorList>
            <person name="McCartney M.A."/>
            <person name="Auch B."/>
            <person name="Kono T."/>
            <person name="Mallez S."/>
            <person name="Zhang Y."/>
            <person name="Obille A."/>
            <person name="Becker A."/>
            <person name="Abrahante J.E."/>
            <person name="Garbe J."/>
            <person name="Badalamenti J.P."/>
            <person name="Herman A."/>
            <person name="Mangelson H."/>
            <person name="Liachko I."/>
            <person name="Sullivan S."/>
            <person name="Sone E.D."/>
            <person name="Koren S."/>
            <person name="Silverstein K.A.T."/>
            <person name="Beckman K.B."/>
            <person name="Gohl D.M."/>
        </authorList>
    </citation>
    <scope>NUCLEOTIDE SEQUENCE</scope>
    <source>
        <strain evidence="2">Duluth1</strain>
        <tissue evidence="2">Whole animal</tissue>
    </source>
</reference>
<sequence>MYLDSEFSVSLTSGFPYESTTNSPITSTGRSDDDAAVSLTWLISIVIGVVVVMLFLALGLFYCIRNLELCFLTRCPECCPCCVPEDERDEYIHLNNAFDHYRDHYRDDSYTINSKS</sequence>
<reference evidence="2" key="2">
    <citation type="submission" date="2020-11" db="EMBL/GenBank/DDBJ databases">
        <authorList>
            <person name="McCartney M.A."/>
            <person name="Auch B."/>
            <person name="Kono T."/>
            <person name="Mallez S."/>
            <person name="Becker A."/>
            <person name="Gohl D.M."/>
            <person name="Silverstein K.A.T."/>
            <person name="Koren S."/>
            <person name="Bechman K.B."/>
            <person name="Herman A."/>
            <person name="Abrahante J.E."/>
            <person name="Garbe J."/>
        </authorList>
    </citation>
    <scope>NUCLEOTIDE SEQUENCE</scope>
    <source>
        <strain evidence="2">Duluth1</strain>
        <tissue evidence="2">Whole animal</tissue>
    </source>
</reference>
<accession>A0A9D4LCD5</accession>
<evidence type="ECO:0000313" key="2">
    <source>
        <dbReference type="EMBL" id="KAH3855893.1"/>
    </source>
</evidence>
<dbReference type="EMBL" id="JAIWYP010000003">
    <property type="protein sequence ID" value="KAH3855893.1"/>
    <property type="molecule type" value="Genomic_DNA"/>
</dbReference>
<comment type="caution">
    <text evidence="2">The sequence shown here is derived from an EMBL/GenBank/DDBJ whole genome shotgun (WGS) entry which is preliminary data.</text>
</comment>
<keyword evidence="1" id="KW-0472">Membrane</keyword>
<organism evidence="2 3">
    <name type="scientific">Dreissena polymorpha</name>
    <name type="common">Zebra mussel</name>
    <name type="synonym">Mytilus polymorpha</name>
    <dbReference type="NCBI Taxonomy" id="45954"/>
    <lineage>
        <taxon>Eukaryota</taxon>
        <taxon>Metazoa</taxon>
        <taxon>Spiralia</taxon>
        <taxon>Lophotrochozoa</taxon>
        <taxon>Mollusca</taxon>
        <taxon>Bivalvia</taxon>
        <taxon>Autobranchia</taxon>
        <taxon>Heteroconchia</taxon>
        <taxon>Euheterodonta</taxon>
        <taxon>Imparidentia</taxon>
        <taxon>Neoheterodontei</taxon>
        <taxon>Myida</taxon>
        <taxon>Dreissenoidea</taxon>
        <taxon>Dreissenidae</taxon>
        <taxon>Dreissena</taxon>
    </lineage>
</organism>
<name>A0A9D4LCD5_DREPO</name>
<keyword evidence="3" id="KW-1185">Reference proteome</keyword>